<evidence type="ECO:0000313" key="15">
    <source>
        <dbReference type="Proteomes" id="UP000294855"/>
    </source>
</evidence>
<dbReference type="PANTHER" id="PTHR45852:SF1">
    <property type="entry name" value="SERINE_THREONINE-PROTEIN KINASE RIO2"/>
    <property type="match status" value="1"/>
</dbReference>
<dbReference type="Proteomes" id="UP000294855">
    <property type="component" value="Unassembled WGS sequence"/>
</dbReference>
<feature type="domain" description="RIO kinase" evidence="13">
    <location>
        <begin position="68"/>
        <end position="294"/>
    </location>
</feature>
<gene>
    <name evidence="14" type="ORF">C7391_0760</name>
</gene>
<protein>
    <recommendedName>
        <fullName evidence="3">non-specific serine/threonine protein kinase</fullName>
        <ecNumber evidence="3">2.7.11.1</ecNumber>
    </recommendedName>
</protein>
<dbReference type="EMBL" id="SNYS01000007">
    <property type="protein sequence ID" value="TDQ69434.1"/>
    <property type="molecule type" value="Genomic_DNA"/>
</dbReference>
<comment type="similarity">
    <text evidence="2">Belongs to the protein kinase superfamily. RIO-type Ser/Thr kinase family.</text>
</comment>
<dbReference type="PANTHER" id="PTHR45852">
    <property type="entry name" value="SER/THR-PROTEIN KINASE RIO2"/>
    <property type="match status" value="1"/>
</dbReference>
<keyword evidence="6" id="KW-0479">Metal-binding</keyword>
<reference evidence="14 15" key="1">
    <citation type="submission" date="2019-03" db="EMBL/GenBank/DDBJ databases">
        <title>Genomic Encyclopedia of Type Strains, Phase IV (KMG-IV): sequencing the most valuable type-strain genomes for metagenomic binning, comparative biology and taxonomic classification.</title>
        <authorList>
            <person name="Goeker M."/>
        </authorList>
    </citation>
    <scope>NUCLEOTIDE SEQUENCE [LARGE SCALE GENOMIC DNA]</scope>
    <source>
        <strain evidence="14 15">DSM 13328</strain>
    </source>
</reference>
<dbReference type="EC" id="2.7.11.1" evidence="3"/>
<evidence type="ECO:0000256" key="8">
    <source>
        <dbReference type="ARBA" id="ARBA00022777"/>
    </source>
</evidence>
<evidence type="ECO:0000256" key="9">
    <source>
        <dbReference type="ARBA" id="ARBA00022840"/>
    </source>
</evidence>
<evidence type="ECO:0000256" key="12">
    <source>
        <dbReference type="ARBA" id="ARBA00048679"/>
    </source>
</evidence>
<keyword evidence="9" id="KW-0067">ATP-binding</keyword>
<dbReference type="GO" id="GO:0004674">
    <property type="term" value="F:protein serine/threonine kinase activity"/>
    <property type="evidence" value="ECO:0007669"/>
    <property type="project" value="UniProtKB-KW"/>
</dbReference>
<dbReference type="Pfam" id="PF01163">
    <property type="entry name" value="RIO1"/>
    <property type="match status" value="1"/>
</dbReference>
<dbReference type="Gene3D" id="1.10.510.10">
    <property type="entry name" value="Transferase(Phosphotransferase) domain 1"/>
    <property type="match status" value="1"/>
</dbReference>
<dbReference type="InterPro" id="IPR011009">
    <property type="entry name" value="Kinase-like_dom_sf"/>
</dbReference>
<dbReference type="InterPro" id="IPR015285">
    <property type="entry name" value="RIO2_wHTH_N"/>
</dbReference>
<dbReference type="SUPFAM" id="SSF46785">
    <property type="entry name" value="Winged helix' DNA-binding domain"/>
    <property type="match status" value="1"/>
</dbReference>
<dbReference type="GO" id="GO:0030688">
    <property type="term" value="C:preribosome, small subunit precursor"/>
    <property type="evidence" value="ECO:0007669"/>
    <property type="project" value="TreeGrafter"/>
</dbReference>
<evidence type="ECO:0000256" key="4">
    <source>
        <dbReference type="ARBA" id="ARBA00022527"/>
    </source>
</evidence>
<dbReference type="InterPro" id="IPR018934">
    <property type="entry name" value="RIO_dom"/>
</dbReference>
<keyword evidence="10" id="KW-0460">Magnesium</keyword>
<evidence type="ECO:0000256" key="10">
    <source>
        <dbReference type="ARBA" id="ARBA00022842"/>
    </source>
</evidence>
<dbReference type="GO" id="GO:0046872">
    <property type="term" value="F:metal ion binding"/>
    <property type="evidence" value="ECO:0007669"/>
    <property type="project" value="UniProtKB-KW"/>
</dbReference>
<evidence type="ECO:0000256" key="11">
    <source>
        <dbReference type="ARBA" id="ARBA00047899"/>
    </source>
</evidence>
<dbReference type="InterPro" id="IPR030484">
    <property type="entry name" value="Rio2"/>
</dbReference>
<dbReference type="InterPro" id="IPR000687">
    <property type="entry name" value="RIO_kinase"/>
</dbReference>
<comment type="catalytic activity">
    <reaction evidence="11">
        <text>L-threonyl-[protein] + ATP = O-phospho-L-threonyl-[protein] + ADP + H(+)</text>
        <dbReference type="Rhea" id="RHEA:46608"/>
        <dbReference type="Rhea" id="RHEA-COMP:11060"/>
        <dbReference type="Rhea" id="RHEA-COMP:11605"/>
        <dbReference type="ChEBI" id="CHEBI:15378"/>
        <dbReference type="ChEBI" id="CHEBI:30013"/>
        <dbReference type="ChEBI" id="CHEBI:30616"/>
        <dbReference type="ChEBI" id="CHEBI:61977"/>
        <dbReference type="ChEBI" id="CHEBI:456216"/>
        <dbReference type="EC" id="2.7.11.1"/>
    </reaction>
</comment>
<sequence length="344" mass="40127">MFDDTLRNFKDLSPRDFRILTGIEIEMKNYEWVPVPELKKYVGLPTEKLAFHLERLRRKKMVIGTLDPYEGYKIYFEAYDALALHTYVQRKTIAAVGSEIGVGKESVVVEVLKEPEIEIAEPEVLILKLHREGRTSFKQVKRTREHLVGKEHFSWIYAARLAAKREFTIMKNLYPDISIPKPIDQNRHTIIMEVAKGSELSKTKVLDPEWYLDEILKQIRLVYSKGIIHNDLSEYNIFVSDEGVQLIDWPQYITKDHPHAEELLRRDIENVTNHFSKKYMVESDVDEILKDILENTTFEGDITNEPGIEDLTTAEDMAEAEMMTTDDFEEGEFAEDFDDFTVQD</sequence>
<dbReference type="PROSITE" id="PS00109">
    <property type="entry name" value="PROTEIN_KINASE_TYR"/>
    <property type="match status" value="1"/>
</dbReference>
<comment type="caution">
    <text evidence="14">The sequence shown here is derived from an EMBL/GenBank/DDBJ whole genome shotgun (WGS) entry which is preliminary data.</text>
</comment>
<dbReference type="InterPro" id="IPR008266">
    <property type="entry name" value="Tyr_kinase_AS"/>
</dbReference>
<organism evidence="14 15">
    <name type="scientific">Methanimicrococcus blatticola</name>
    <dbReference type="NCBI Taxonomy" id="91560"/>
    <lineage>
        <taxon>Archaea</taxon>
        <taxon>Methanobacteriati</taxon>
        <taxon>Methanobacteriota</taxon>
        <taxon>Stenosarchaea group</taxon>
        <taxon>Methanomicrobia</taxon>
        <taxon>Methanosarcinales</taxon>
        <taxon>Methanosarcinaceae</taxon>
        <taxon>Methanimicrococcus</taxon>
    </lineage>
</organism>
<dbReference type="Gene3D" id="3.30.200.20">
    <property type="entry name" value="Phosphorylase Kinase, domain 1"/>
    <property type="match status" value="1"/>
</dbReference>
<name>A0A484F799_9EURY</name>
<dbReference type="AlphaFoldDB" id="A0A484F799"/>
<accession>A0A484F799</accession>
<dbReference type="GO" id="GO:0030490">
    <property type="term" value="P:maturation of SSU-rRNA"/>
    <property type="evidence" value="ECO:0007669"/>
    <property type="project" value="TreeGrafter"/>
</dbReference>
<dbReference type="GO" id="GO:0005829">
    <property type="term" value="C:cytosol"/>
    <property type="evidence" value="ECO:0007669"/>
    <property type="project" value="TreeGrafter"/>
</dbReference>
<dbReference type="InterPro" id="IPR036388">
    <property type="entry name" value="WH-like_DNA-bd_sf"/>
</dbReference>
<evidence type="ECO:0000256" key="7">
    <source>
        <dbReference type="ARBA" id="ARBA00022741"/>
    </source>
</evidence>
<dbReference type="SUPFAM" id="SSF56112">
    <property type="entry name" value="Protein kinase-like (PK-like)"/>
    <property type="match status" value="1"/>
</dbReference>
<comment type="catalytic activity">
    <reaction evidence="12">
        <text>L-seryl-[protein] + ATP = O-phospho-L-seryl-[protein] + ADP + H(+)</text>
        <dbReference type="Rhea" id="RHEA:17989"/>
        <dbReference type="Rhea" id="RHEA-COMP:9863"/>
        <dbReference type="Rhea" id="RHEA-COMP:11604"/>
        <dbReference type="ChEBI" id="CHEBI:15378"/>
        <dbReference type="ChEBI" id="CHEBI:29999"/>
        <dbReference type="ChEBI" id="CHEBI:30616"/>
        <dbReference type="ChEBI" id="CHEBI:83421"/>
        <dbReference type="ChEBI" id="CHEBI:456216"/>
        <dbReference type="EC" id="2.7.11.1"/>
    </reaction>
</comment>
<comment type="cofactor">
    <cofactor evidence="1">
        <name>Mg(2+)</name>
        <dbReference type="ChEBI" id="CHEBI:18420"/>
    </cofactor>
</comment>
<keyword evidence="7" id="KW-0547">Nucleotide-binding</keyword>
<dbReference type="Gene3D" id="1.10.10.10">
    <property type="entry name" value="Winged helix-like DNA-binding domain superfamily/Winged helix DNA-binding domain"/>
    <property type="match status" value="1"/>
</dbReference>
<dbReference type="FunFam" id="1.10.10.10:FF:000647">
    <property type="entry name" value="Serine/threonine protein kinase"/>
    <property type="match status" value="1"/>
</dbReference>
<dbReference type="RefSeq" id="WP_133517228.1">
    <property type="nucleotide sequence ID" value="NZ_JAHDUW010000002.1"/>
</dbReference>
<dbReference type="GO" id="GO:0005524">
    <property type="term" value="F:ATP binding"/>
    <property type="evidence" value="ECO:0007669"/>
    <property type="project" value="UniProtKB-KW"/>
</dbReference>
<evidence type="ECO:0000256" key="1">
    <source>
        <dbReference type="ARBA" id="ARBA00001946"/>
    </source>
</evidence>
<keyword evidence="4" id="KW-0723">Serine/threonine-protein kinase</keyword>
<dbReference type="SMART" id="SM00090">
    <property type="entry name" value="RIO"/>
    <property type="match status" value="1"/>
</dbReference>
<evidence type="ECO:0000256" key="3">
    <source>
        <dbReference type="ARBA" id="ARBA00012513"/>
    </source>
</evidence>
<dbReference type="Pfam" id="PF09202">
    <property type="entry name" value="Rio2_N"/>
    <property type="match status" value="1"/>
</dbReference>
<keyword evidence="15" id="KW-1185">Reference proteome</keyword>
<dbReference type="OrthoDB" id="50101at2157"/>
<dbReference type="CDD" id="cd05144">
    <property type="entry name" value="RIO2_C"/>
    <property type="match status" value="1"/>
</dbReference>
<evidence type="ECO:0000256" key="2">
    <source>
        <dbReference type="ARBA" id="ARBA00009196"/>
    </source>
</evidence>
<dbReference type="FunFam" id="3.30.200.20:FF:000052">
    <property type="entry name" value="Serine/threonine-protein kinase RIO2"/>
    <property type="match status" value="1"/>
</dbReference>
<evidence type="ECO:0000256" key="6">
    <source>
        <dbReference type="ARBA" id="ARBA00022723"/>
    </source>
</evidence>
<keyword evidence="5" id="KW-0808">Transferase</keyword>
<evidence type="ECO:0000256" key="5">
    <source>
        <dbReference type="ARBA" id="ARBA00022679"/>
    </source>
</evidence>
<dbReference type="InterPro" id="IPR036390">
    <property type="entry name" value="WH_DNA-bd_sf"/>
</dbReference>
<proteinExistence type="inferred from homology"/>
<evidence type="ECO:0000313" key="14">
    <source>
        <dbReference type="EMBL" id="TDQ69434.1"/>
    </source>
</evidence>
<keyword evidence="8 14" id="KW-0418">Kinase</keyword>
<evidence type="ECO:0000259" key="13">
    <source>
        <dbReference type="SMART" id="SM00090"/>
    </source>
</evidence>